<keyword evidence="3" id="KW-1185">Reference proteome</keyword>
<reference evidence="2" key="1">
    <citation type="submission" date="2023-06" db="EMBL/GenBank/DDBJ databases">
        <title>Genomic analysis of the entomopathogenic nematode Steinernema hermaphroditum.</title>
        <authorList>
            <person name="Schwarz E.M."/>
            <person name="Heppert J.K."/>
            <person name="Baniya A."/>
            <person name="Schwartz H.T."/>
            <person name="Tan C.-H."/>
            <person name="Antoshechkin I."/>
            <person name="Sternberg P.W."/>
            <person name="Goodrich-Blair H."/>
            <person name="Dillman A.R."/>
        </authorList>
    </citation>
    <scope>NUCLEOTIDE SEQUENCE</scope>
    <source>
        <strain evidence="2">PS9179</strain>
        <tissue evidence="2">Whole animal</tissue>
    </source>
</reference>
<comment type="caution">
    <text evidence="2">The sequence shown here is derived from an EMBL/GenBank/DDBJ whole genome shotgun (WGS) entry which is preliminary data.</text>
</comment>
<organism evidence="2 3">
    <name type="scientific">Steinernema hermaphroditum</name>
    <dbReference type="NCBI Taxonomy" id="289476"/>
    <lineage>
        <taxon>Eukaryota</taxon>
        <taxon>Metazoa</taxon>
        <taxon>Ecdysozoa</taxon>
        <taxon>Nematoda</taxon>
        <taxon>Chromadorea</taxon>
        <taxon>Rhabditida</taxon>
        <taxon>Tylenchina</taxon>
        <taxon>Panagrolaimomorpha</taxon>
        <taxon>Strongyloidoidea</taxon>
        <taxon>Steinernematidae</taxon>
        <taxon>Steinernema</taxon>
    </lineage>
</organism>
<feature type="compositionally biased region" description="Basic and acidic residues" evidence="1">
    <location>
        <begin position="22"/>
        <end position="31"/>
    </location>
</feature>
<accession>A0AA39I198</accession>
<protein>
    <submittedName>
        <fullName evidence="2">Uncharacterized protein</fullName>
    </submittedName>
</protein>
<sequence length="136" mass="15358">MDEKRSPSTRTPKKKLYHGSPRSKESTRDEGTCQVRRFTNGAVSVLSFYWTAPTSQWPPACTRSATRLVRFSVLPPPLPSTEEAHLSTIFSRAPIRDVSETKEQLIHETKQGSFPARDASSFNKPSASVRQIFHRI</sequence>
<proteinExistence type="predicted"/>
<evidence type="ECO:0000313" key="3">
    <source>
        <dbReference type="Proteomes" id="UP001175271"/>
    </source>
</evidence>
<dbReference type="Proteomes" id="UP001175271">
    <property type="component" value="Unassembled WGS sequence"/>
</dbReference>
<name>A0AA39I198_9BILA</name>
<feature type="region of interest" description="Disordered" evidence="1">
    <location>
        <begin position="1"/>
        <end position="31"/>
    </location>
</feature>
<dbReference type="EMBL" id="JAUCMV010000002">
    <property type="protein sequence ID" value="KAK0415928.1"/>
    <property type="molecule type" value="Genomic_DNA"/>
</dbReference>
<evidence type="ECO:0000256" key="1">
    <source>
        <dbReference type="SAM" id="MobiDB-lite"/>
    </source>
</evidence>
<dbReference type="AlphaFoldDB" id="A0AA39I198"/>
<gene>
    <name evidence="2" type="ORF">QR680_012196</name>
</gene>
<evidence type="ECO:0000313" key="2">
    <source>
        <dbReference type="EMBL" id="KAK0415928.1"/>
    </source>
</evidence>